<proteinExistence type="predicted"/>
<gene>
    <name evidence="1" type="ORF">BACCAP_00557</name>
</gene>
<reference evidence="1 2" key="2">
    <citation type="submission" date="2007-06" db="EMBL/GenBank/DDBJ databases">
        <title>Draft genome sequence of Pseudoflavonifractor capillosus ATCC 29799.</title>
        <authorList>
            <person name="Sudarsanam P."/>
            <person name="Ley R."/>
            <person name="Guruge J."/>
            <person name="Turnbaugh P.J."/>
            <person name="Mahowald M."/>
            <person name="Liep D."/>
            <person name="Gordon J."/>
        </authorList>
    </citation>
    <scope>NUCLEOTIDE SEQUENCE [LARGE SCALE GENOMIC DNA]</scope>
    <source>
        <strain evidence="1 2">ATCC 29799</strain>
    </source>
</reference>
<accession>A6NQT6</accession>
<dbReference type="Proteomes" id="UP000003639">
    <property type="component" value="Unassembled WGS sequence"/>
</dbReference>
<dbReference type="AlphaFoldDB" id="A6NQT6"/>
<organism evidence="1 2">
    <name type="scientific">Pseudoflavonifractor capillosus ATCC 29799</name>
    <dbReference type="NCBI Taxonomy" id="411467"/>
    <lineage>
        <taxon>Bacteria</taxon>
        <taxon>Bacillati</taxon>
        <taxon>Bacillota</taxon>
        <taxon>Clostridia</taxon>
        <taxon>Eubacteriales</taxon>
        <taxon>Oscillospiraceae</taxon>
        <taxon>Pseudoflavonifractor</taxon>
    </lineage>
</organism>
<evidence type="ECO:0000313" key="2">
    <source>
        <dbReference type="Proteomes" id="UP000003639"/>
    </source>
</evidence>
<sequence length="48" mass="5515">MPFFVCSGMENPLFPEAPCLFSWGATLTTEYPPPEKILWSLRRDPVSR</sequence>
<comment type="caution">
    <text evidence="1">The sequence shown here is derived from an EMBL/GenBank/DDBJ whole genome shotgun (WGS) entry which is preliminary data.</text>
</comment>
<dbReference type="STRING" id="411467.BACCAP_00557"/>
<keyword evidence="2" id="KW-1185">Reference proteome</keyword>
<protein>
    <submittedName>
        <fullName evidence="1">Uncharacterized protein</fullName>
    </submittedName>
</protein>
<evidence type="ECO:0000313" key="1">
    <source>
        <dbReference type="EMBL" id="EDN01432.1"/>
    </source>
</evidence>
<reference evidence="1 2" key="1">
    <citation type="submission" date="2007-04" db="EMBL/GenBank/DDBJ databases">
        <authorList>
            <person name="Fulton L."/>
            <person name="Clifton S."/>
            <person name="Fulton B."/>
            <person name="Xu J."/>
            <person name="Minx P."/>
            <person name="Pepin K.H."/>
            <person name="Johnson M."/>
            <person name="Thiruvilangam P."/>
            <person name="Bhonagiri V."/>
            <person name="Nash W.E."/>
            <person name="Mardis E.R."/>
            <person name="Wilson R.K."/>
        </authorList>
    </citation>
    <scope>NUCLEOTIDE SEQUENCE [LARGE SCALE GENOMIC DNA]</scope>
    <source>
        <strain evidence="1 2">ATCC 29799</strain>
    </source>
</reference>
<dbReference type="EMBL" id="AAXG02000005">
    <property type="protein sequence ID" value="EDN01432.1"/>
    <property type="molecule type" value="Genomic_DNA"/>
</dbReference>
<name>A6NQT6_9FIRM</name>